<comment type="similarity">
    <text evidence="2">Belongs to the autoinducer-2 exporter (AI-2E) (TC 2.A.86) family.</text>
</comment>
<dbReference type="PANTHER" id="PTHR21716">
    <property type="entry name" value="TRANSMEMBRANE PROTEIN"/>
    <property type="match status" value="1"/>
</dbReference>
<proteinExistence type="inferred from homology"/>
<comment type="caution">
    <text evidence="9">The sequence shown here is derived from an EMBL/GenBank/DDBJ whole genome shotgun (WGS) entry which is preliminary data.</text>
</comment>
<reference evidence="10" key="1">
    <citation type="submission" date="2017-09" db="EMBL/GenBank/DDBJ databases">
        <title>Depth-based differentiation of microbial function through sediment-hosted aquifers and enrichment of novel symbionts in the deep terrestrial subsurface.</title>
        <authorList>
            <person name="Probst A.J."/>
            <person name="Ladd B."/>
            <person name="Jarett J.K."/>
            <person name="Geller-Mcgrath D.E."/>
            <person name="Sieber C.M.K."/>
            <person name="Emerson J.B."/>
            <person name="Anantharaman K."/>
            <person name="Thomas B.C."/>
            <person name="Malmstrom R."/>
            <person name="Stieglmeier M."/>
            <person name="Klingl A."/>
            <person name="Woyke T."/>
            <person name="Ryan C.M."/>
            <person name="Banfield J.F."/>
        </authorList>
    </citation>
    <scope>NUCLEOTIDE SEQUENCE [LARGE SCALE GENOMIC DNA]</scope>
</reference>
<evidence type="ECO:0000313" key="9">
    <source>
        <dbReference type="EMBL" id="PJE59945.1"/>
    </source>
</evidence>
<keyword evidence="4" id="KW-1003">Cell membrane</keyword>
<evidence type="ECO:0000256" key="6">
    <source>
        <dbReference type="ARBA" id="ARBA00022989"/>
    </source>
</evidence>
<sequence>GPIVAAIPAIILAFFQSPFLALIVAIVYYAIQQLENYIFVPQVMKKALGLNPVIIIIALLVGFKLAGILGMIVSVPLAAILSVFLKDIFKSKEE</sequence>
<organism evidence="9 10">
    <name type="scientific">Candidatus Portnoybacteria bacterium CG10_big_fil_rev_8_21_14_0_10_44_7</name>
    <dbReference type="NCBI Taxonomy" id="1974816"/>
    <lineage>
        <taxon>Bacteria</taxon>
        <taxon>Candidatus Portnoyibacteriota</taxon>
    </lineage>
</organism>
<accession>A0A2M8KJ55</accession>
<gene>
    <name evidence="9" type="ORF">COU85_00885</name>
</gene>
<keyword evidence="6 8" id="KW-1133">Transmembrane helix</keyword>
<evidence type="ECO:0000256" key="3">
    <source>
        <dbReference type="ARBA" id="ARBA00022448"/>
    </source>
</evidence>
<protein>
    <submittedName>
        <fullName evidence="9">AI-2E family transporter</fullName>
    </submittedName>
</protein>
<keyword evidence="7 8" id="KW-0472">Membrane</keyword>
<comment type="subcellular location">
    <subcellularLocation>
        <location evidence="1">Cell membrane</location>
        <topology evidence="1">Multi-pass membrane protein</topology>
    </subcellularLocation>
</comment>
<evidence type="ECO:0000256" key="4">
    <source>
        <dbReference type="ARBA" id="ARBA00022475"/>
    </source>
</evidence>
<feature type="transmembrane region" description="Helical" evidence="8">
    <location>
        <begin position="6"/>
        <end position="31"/>
    </location>
</feature>
<evidence type="ECO:0000256" key="7">
    <source>
        <dbReference type="ARBA" id="ARBA00023136"/>
    </source>
</evidence>
<keyword evidence="3" id="KW-0813">Transport</keyword>
<evidence type="ECO:0000256" key="2">
    <source>
        <dbReference type="ARBA" id="ARBA00009773"/>
    </source>
</evidence>
<keyword evidence="5 8" id="KW-0812">Transmembrane</keyword>
<dbReference type="GO" id="GO:0055085">
    <property type="term" value="P:transmembrane transport"/>
    <property type="evidence" value="ECO:0007669"/>
    <property type="project" value="TreeGrafter"/>
</dbReference>
<dbReference type="PANTHER" id="PTHR21716:SF53">
    <property type="entry name" value="PERMEASE PERM-RELATED"/>
    <property type="match status" value="1"/>
</dbReference>
<evidence type="ECO:0000313" key="10">
    <source>
        <dbReference type="Proteomes" id="UP000231086"/>
    </source>
</evidence>
<dbReference type="AlphaFoldDB" id="A0A2M8KJ55"/>
<dbReference type="Proteomes" id="UP000231086">
    <property type="component" value="Unassembled WGS sequence"/>
</dbReference>
<evidence type="ECO:0000256" key="8">
    <source>
        <dbReference type="SAM" id="Phobius"/>
    </source>
</evidence>
<dbReference type="GO" id="GO:0005886">
    <property type="term" value="C:plasma membrane"/>
    <property type="evidence" value="ECO:0007669"/>
    <property type="project" value="UniProtKB-SubCell"/>
</dbReference>
<evidence type="ECO:0000256" key="1">
    <source>
        <dbReference type="ARBA" id="ARBA00004651"/>
    </source>
</evidence>
<dbReference type="EMBL" id="PFEA01000018">
    <property type="protein sequence ID" value="PJE59945.1"/>
    <property type="molecule type" value="Genomic_DNA"/>
</dbReference>
<dbReference type="InterPro" id="IPR002549">
    <property type="entry name" value="AI-2E-like"/>
</dbReference>
<feature type="non-terminal residue" evidence="9">
    <location>
        <position position="1"/>
    </location>
</feature>
<dbReference type="Pfam" id="PF01594">
    <property type="entry name" value="AI-2E_transport"/>
    <property type="match status" value="1"/>
</dbReference>
<evidence type="ECO:0000256" key="5">
    <source>
        <dbReference type="ARBA" id="ARBA00022692"/>
    </source>
</evidence>
<name>A0A2M8KJ55_9BACT</name>